<proteinExistence type="inferred from homology"/>
<name>A0AAV5VJ59_9BILA</name>
<keyword evidence="4" id="KW-1185">Reference proteome</keyword>
<comment type="caution">
    <text evidence="3">The sequence shown here is derived from an EMBL/GenBank/DDBJ whole genome shotgun (WGS) entry which is preliminary data.</text>
</comment>
<evidence type="ECO:0000256" key="1">
    <source>
        <dbReference type="ARBA" id="ARBA00006823"/>
    </source>
</evidence>
<sequence length="479" mass="53208">MEGLDEFRARAGAEETSVEWDAERFIQLQKELMSAGVEEAVKVLRQLGDIDLMRVEEGDFTLDMVADALRMALSKVDTQSLFMAAQPTLLRILSDGIPSSIKRKLIYRLKEDKAAAQTALGTVGLATAVALARNLPVEDLTKEICDLLAPLFTKTEIMGEYRDQLTRADERMAVYEALGESLAQGHFSTEMQPFFDEIEKDIKSSDFLMQMTSLDTLSNMIIKCTPEISKKLIDVFGGEVYALFESAKDAPDGGFVFEGAQKFLCEIASIHPSTLSTFSSLYPNLVNQVLNFSSLDALSRVRAFELFSLLSRSDEGKSTLLSPSLISSTSSCLSQFPLAIESSPIEMKTRLVQTLAFLFKEGSNENKQRFFMAIGPSFATTTVELARRPFTDLKGGVYELWMNLLDSPFGCSLLLGTPDFISWLLPYCGTSWTDSQAWRDICNALLQYPDIEPVMAERIKSAISEHDNPRAVPQVAMEI</sequence>
<dbReference type="EMBL" id="BTSY01000003">
    <property type="protein sequence ID" value="GMT18655.1"/>
    <property type="molecule type" value="Genomic_DNA"/>
</dbReference>
<evidence type="ECO:0000313" key="4">
    <source>
        <dbReference type="Proteomes" id="UP001432322"/>
    </source>
</evidence>
<dbReference type="SUPFAM" id="SSF48371">
    <property type="entry name" value="ARM repeat"/>
    <property type="match status" value="1"/>
</dbReference>
<gene>
    <name evidence="3" type="ORF">PFISCL1PPCAC_9952</name>
</gene>
<organism evidence="3 4">
    <name type="scientific">Pristionchus fissidentatus</name>
    <dbReference type="NCBI Taxonomy" id="1538716"/>
    <lineage>
        <taxon>Eukaryota</taxon>
        <taxon>Metazoa</taxon>
        <taxon>Ecdysozoa</taxon>
        <taxon>Nematoda</taxon>
        <taxon>Chromadorea</taxon>
        <taxon>Rhabditida</taxon>
        <taxon>Rhabditina</taxon>
        <taxon>Diplogasteromorpha</taxon>
        <taxon>Diplogasteroidea</taxon>
        <taxon>Neodiplogasteridae</taxon>
        <taxon>Pristionchus</taxon>
    </lineage>
</organism>
<dbReference type="GO" id="GO:0005829">
    <property type="term" value="C:cytosol"/>
    <property type="evidence" value="ECO:0007669"/>
    <property type="project" value="TreeGrafter"/>
</dbReference>
<accession>A0AAV5VJ59</accession>
<dbReference type="InterPro" id="IPR019538">
    <property type="entry name" value="PSMD5"/>
</dbReference>
<dbReference type="Proteomes" id="UP001432322">
    <property type="component" value="Unassembled WGS sequence"/>
</dbReference>
<dbReference type="PANTHER" id="PTHR13554:SF10">
    <property type="entry name" value="26S PROTEASOME NON-ATPASE REGULATORY SUBUNIT 5"/>
    <property type="match status" value="1"/>
</dbReference>
<dbReference type="InterPro" id="IPR016024">
    <property type="entry name" value="ARM-type_fold"/>
</dbReference>
<evidence type="ECO:0000256" key="2">
    <source>
        <dbReference type="ARBA" id="ARBA00014933"/>
    </source>
</evidence>
<comment type="similarity">
    <text evidence="1">Belongs to the proteasome subunit S5B/HSM3 family.</text>
</comment>
<dbReference type="GO" id="GO:0043248">
    <property type="term" value="P:proteasome assembly"/>
    <property type="evidence" value="ECO:0007669"/>
    <property type="project" value="InterPro"/>
</dbReference>
<dbReference type="AlphaFoldDB" id="A0AAV5VJ59"/>
<dbReference type="Pfam" id="PF10508">
    <property type="entry name" value="Proteasom_PSMB"/>
    <property type="match status" value="1"/>
</dbReference>
<reference evidence="3" key="1">
    <citation type="submission" date="2023-10" db="EMBL/GenBank/DDBJ databases">
        <title>Genome assembly of Pristionchus species.</title>
        <authorList>
            <person name="Yoshida K."/>
            <person name="Sommer R.J."/>
        </authorList>
    </citation>
    <scope>NUCLEOTIDE SEQUENCE</scope>
    <source>
        <strain evidence="3">RS5133</strain>
    </source>
</reference>
<evidence type="ECO:0000313" key="3">
    <source>
        <dbReference type="EMBL" id="GMT18655.1"/>
    </source>
</evidence>
<protein>
    <recommendedName>
        <fullName evidence="2">26S proteasome non-ATPase regulatory subunit 5</fullName>
    </recommendedName>
</protein>
<dbReference type="PANTHER" id="PTHR13554">
    <property type="entry name" value="26S PROTEASOME NON-ATPASE REGULATORY SUBUNIT 5-RELATED"/>
    <property type="match status" value="1"/>
</dbReference>